<feature type="transmembrane region" description="Helical" evidence="1">
    <location>
        <begin position="47"/>
        <end position="66"/>
    </location>
</feature>
<dbReference type="InterPro" id="IPR002656">
    <property type="entry name" value="Acyl_transf_3_dom"/>
</dbReference>
<dbReference type="PANTHER" id="PTHR23028">
    <property type="entry name" value="ACETYLTRANSFERASE"/>
    <property type="match status" value="1"/>
</dbReference>
<feature type="transmembrane region" description="Helical" evidence="1">
    <location>
        <begin position="291"/>
        <end position="311"/>
    </location>
</feature>
<feature type="transmembrane region" description="Helical" evidence="1">
    <location>
        <begin position="134"/>
        <end position="155"/>
    </location>
</feature>
<proteinExistence type="predicted"/>
<comment type="caution">
    <text evidence="3">The sequence shown here is derived from an EMBL/GenBank/DDBJ whole genome shotgun (WGS) entry which is preliminary data.</text>
</comment>
<accession>A0ABU7I705</accession>
<dbReference type="EC" id="2.3.-.-" evidence="3"/>
<keyword evidence="3" id="KW-0012">Acyltransferase</keyword>
<keyword evidence="1" id="KW-0472">Membrane</keyword>
<keyword evidence="1" id="KW-0812">Transmembrane</keyword>
<feature type="transmembrane region" description="Helical" evidence="1">
    <location>
        <begin position="15"/>
        <end position="35"/>
    </location>
</feature>
<sequence>MSTKQPDTKLLSIDILRGIAALAVCFFHLTGSTGLSKNTVALGKYGFLGVEVFFVISGFIIPYSMYKAKYQFSLFGRFLAKRLLRIHPPYLATLLMTILLIYLVRRPYMPSWPSMISHVFYLDQLFHYESISPVFWTLVIEIQFYIFIGLCFFIINNKSTALFVGFIQILLLIFYLNNWGNLFGWIGLFVLGMILFRFKYLQLPKFVFWTLIFQCALLIGYKIGIAESIAGILAVLYINYISIRSNDKAWVKPLLFLGTISYSLYLIHWELGRTVVAIVRHIPVLGGFELFRVLIGVLSSILLAFIGYRLIEKPAIQLSKTIPLKTK</sequence>
<feature type="transmembrane region" description="Helical" evidence="1">
    <location>
        <begin position="250"/>
        <end position="271"/>
    </location>
</feature>
<reference evidence="3 4" key="1">
    <citation type="submission" date="2024-01" db="EMBL/GenBank/DDBJ databases">
        <title>Pedobacter sp. nov., isolated from fresh soil.</title>
        <authorList>
            <person name="Le N.T.T."/>
        </authorList>
    </citation>
    <scope>NUCLEOTIDE SEQUENCE [LARGE SCALE GENOMIC DNA]</scope>
    <source>
        <strain evidence="3 4">KR3-3</strain>
    </source>
</reference>
<dbReference type="Proteomes" id="UP001336835">
    <property type="component" value="Unassembled WGS sequence"/>
</dbReference>
<feature type="domain" description="Acyltransferase 3" evidence="2">
    <location>
        <begin position="11"/>
        <end position="308"/>
    </location>
</feature>
<keyword evidence="1" id="KW-1133">Transmembrane helix</keyword>
<name>A0ABU7I705_9SPHI</name>
<feature type="transmembrane region" description="Helical" evidence="1">
    <location>
        <begin position="182"/>
        <end position="200"/>
    </location>
</feature>
<organism evidence="3 4">
    <name type="scientific">Pedobacter albus</name>
    <dbReference type="NCBI Taxonomy" id="3113905"/>
    <lineage>
        <taxon>Bacteria</taxon>
        <taxon>Pseudomonadati</taxon>
        <taxon>Bacteroidota</taxon>
        <taxon>Sphingobacteriia</taxon>
        <taxon>Sphingobacteriales</taxon>
        <taxon>Sphingobacteriaceae</taxon>
        <taxon>Pedobacter</taxon>
    </lineage>
</organism>
<evidence type="ECO:0000259" key="2">
    <source>
        <dbReference type="Pfam" id="PF01757"/>
    </source>
</evidence>
<evidence type="ECO:0000256" key="1">
    <source>
        <dbReference type="SAM" id="Phobius"/>
    </source>
</evidence>
<protein>
    <submittedName>
        <fullName evidence="3">Acyltransferase</fullName>
        <ecNumber evidence="3">2.3.-.-</ecNumber>
    </submittedName>
</protein>
<keyword evidence="4" id="KW-1185">Reference proteome</keyword>
<feature type="transmembrane region" description="Helical" evidence="1">
    <location>
        <begin position="206"/>
        <end position="238"/>
    </location>
</feature>
<dbReference type="RefSeq" id="WP_330107491.1">
    <property type="nucleotide sequence ID" value="NZ_JAZDQT010000001.1"/>
</dbReference>
<dbReference type="GO" id="GO:0016746">
    <property type="term" value="F:acyltransferase activity"/>
    <property type="evidence" value="ECO:0007669"/>
    <property type="project" value="UniProtKB-KW"/>
</dbReference>
<evidence type="ECO:0000313" key="3">
    <source>
        <dbReference type="EMBL" id="MEE1945142.1"/>
    </source>
</evidence>
<dbReference type="Pfam" id="PF01757">
    <property type="entry name" value="Acyl_transf_3"/>
    <property type="match status" value="1"/>
</dbReference>
<dbReference type="EMBL" id="JAZDQT010000001">
    <property type="protein sequence ID" value="MEE1945142.1"/>
    <property type="molecule type" value="Genomic_DNA"/>
</dbReference>
<dbReference type="PANTHER" id="PTHR23028:SF131">
    <property type="entry name" value="BLR2367 PROTEIN"/>
    <property type="match status" value="1"/>
</dbReference>
<keyword evidence="3" id="KW-0808">Transferase</keyword>
<gene>
    <name evidence="3" type="ORF">VRU48_08485</name>
</gene>
<evidence type="ECO:0000313" key="4">
    <source>
        <dbReference type="Proteomes" id="UP001336835"/>
    </source>
</evidence>
<dbReference type="InterPro" id="IPR050879">
    <property type="entry name" value="Acyltransferase_3"/>
</dbReference>
<feature type="transmembrane region" description="Helical" evidence="1">
    <location>
        <begin position="86"/>
        <end position="104"/>
    </location>
</feature>